<protein>
    <submittedName>
        <fullName evidence="1">Uncharacterized protein</fullName>
    </submittedName>
</protein>
<evidence type="ECO:0000313" key="2">
    <source>
        <dbReference type="Proteomes" id="UP000322873"/>
    </source>
</evidence>
<organism evidence="1 2">
    <name type="scientific">Monilinia fructicola</name>
    <name type="common">Brown rot fungus</name>
    <name type="synonym">Ciboria fructicola</name>
    <dbReference type="NCBI Taxonomy" id="38448"/>
    <lineage>
        <taxon>Eukaryota</taxon>
        <taxon>Fungi</taxon>
        <taxon>Dikarya</taxon>
        <taxon>Ascomycota</taxon>
        <taxon>Pezizomycotina</taxon>
        <taxon>Leotiomycetes</taxon>
        <taxon>Helotiales</taxon>
        <taxon>Sclerotiniaceae</taxon>
        <taxon>Monilinia</taxon>
    </lineage>
</organism>
<sequence length="66" mass="7924">MVNMYYLAIVVKWWSNNAEKNTWTLRILICTSEDYQFITTIHNSPYTQANSSRHFTYEEFVPDANR</sequence>
<name>A0A5M9K1W8_MONFR</name>
<accession>A0A5M9K1W8</accession>
<evidence type="ECO:0000313" key="1">
    <source>
        <dbReference type="EMBL" id="KAA8574126.1"/>
    </source>
</evidence>
<comment type="caution">
    <text evidence="1">The sequence shown here is derived from an EMBL/GenBank/DDBJ whole genome shotgun (WGS) entry which is preliminary data.</text>
</comment>
<proteinExistence type="predicted"/>
<gene>
    <name evidence="1" type="ORF">EYC84_005648</name>
</gene>
<dbReference type="EMBL" id="VICG01000003">
    <property type="protein sequence ID" value="KAA8574126.1"/>
    <property type="molecule type" value="Genomic_DNA"/>
</dbReference>
<dbReference type="AlphaFoldDB" id="A0A5M9K1W8"/>
<reference evidence="1 2" key="1">
    <citation type="submission" date="2019-06" db="EMBL/GenBank/DDBJ databases">
        <title>Genome Sequence of the Brown Rot Fungal Pathogen Monilinia fructicola.</title>
        <authorList>
            <person name="De Miccolis Angelini R.M."/>
            <person name="Landi L."/>
            <person name="Abate D."/>
            <person name="Pollastro S."/>
            <person name="Romanazzi G."/>
            <person name="Faretra F."/>
        </authorList>
    </citation>
    <scope>NUCLEOTIDE SEQUENCE [LARGE SCALE GENOMIC DNA]</scope>
    <source>
        <strain evidence="1 2">Mfrc123</strain>
    </source>
</reference>
<dbReference type="Proteomes" id="UP000322873">
    <property type="component" value="Unassembled WGS sequence"/>
</dbReference>
<keyword evidence="2" id="KW-1185">Reference proteome</keyword>